<name>A0AAD3CSP4_9STRA</name>
<organism evidence="1 2">
    <name type="scientific">Chaetoceros tenuissimus</name>
    <dbReference type="NCBI Taxonomy" id="426638"/>
    <lineage>
        <taxon>Eukaryota</taxon>
        <taxon>Sar</taxon>
        <taxon>Stramenopiles</taxon>
        <taxon>Ochrophyta</taxon>
        <taxon>Bacillariophyta</taxon>
        <taxon>Coscinodiscophyceae</taxon>
        <taxon>Chaetocerotophycidae</taxon>
        <taxon>Chaetocerotales</taxon>
        <taxon>Chaetocerotaceae</taxon>
        <taxon>Chaetoceros</taxon>
    </lineage>
</organism>
<reference evidence="1 2" key="1">
    <citation type="journal article" date="2021" name="Sci. Rep.">
        <title>The genome of the diatom Chaetoceros tenuissimus carries an ancient integrated fragment of an extant virus.</title>
        <authorList>
            <person name="Hongo Y."/>
            <person name="Kimura K."/>
            <person name="Takaki Y."/>
            <person name="Yoshida Y."/>
            <person name="Baba S."/>
            <person name="Kobayashi G."/>
            <person name="Nagasaki K."/>
            <person name="Hano T."/>
            <person name="Tomaru Y."/>
        </authorList>
    </citation>
    <scope>NUCLEOTIDE SEQUENCE [LARGE SCALE GENOMIC DNA]</scope>
    <source>
        <strain evidence="1 2">NIES-3715</strain>
    </source>
</reference>
<dbReference type="Proteomes" id="UP001054902">
    <property type="component" value="Unassembled WGS sequence"/>
</dbReference>
<keyword evidence="2" id="KW-1185">Reference proteome</keyword>
<sequence length="348" mass="40107">MDMHSSRSNKRQRTDSTPLNLSQLPTGVLSNCFSFLGSSGHYYFLASVCKDFKVAVEELYGDDRNTSMDSILTSISTCEHVLELLFVENALTQTKVITAVFENDRLDLFIDVIMKAYRIPRLQNYITAMAKAMRDKSTEIMRFIIKNDEIIYLLKNKEPPEGIQIKETAEDIEFAVQGIAAACDPDMIHQLVEKGVVFNANSIIHCLRREDIETFKCLVDIVDVGHEELQMEQWVIFQALEHEMNLDAIKYLKQKGYFHNQDTLRRVIFSTIQKKEAAAINVVKVVLEGWHDISDDCISLIIILCINEECMDILSYIHESIQRINIDRWIQYAEMENLREVAAHLRSM</sequence>
<evidence type="ECO:0000313" key="2">
    <source>
        <dbReference type="Proteomes" id="UP001054902"/>
    </source>
</evidence>
<comment type="caution">
    <text evidence="1">The sequence shown here is derived from an EMBL/GenBank/DDBJ whole genome shotgun (WGS) entry which is preliminary data.</text>
</comment>
<evidence type="ECO:0000313" key="1">
    <source>
        <dbReference type="EMBL" id="GFH49979.1"/>
    </source>
</evidence>
<accession>A0AAD3CSP4</accession>
<dbReference type="EMBL" id="BLLK01000038">
    <property type="protein sequence ID" value="GFH49979.1"/>
    <property type="molecule type" value="Genomic_DNA"/>
</dbReference>
<protein>
    <submittedName>
        <fullName evidence="1">Uncharacterized protein</fullName>
    </submittedName>
</protein>
<proteinExistence type="predicted"/>
<dbReference type="AlphaFoldDB" id="A0AAD3CSP4"/>
<gene>
    <name evidence="1" type="ORF">CTEN210_06455</name>
</gene>